<dbReference type="Proteomes" id="UP000299102">
    <property type="component" value="Unassembled WGS sequence"/>
</dbReference>
<evidence type="ECO:0000313" key="2">
    <source>
        <dbReference type="EMBL" id="GBP68528.1"/>
    </source>
</evidence>
<accession>A0A4C1XY54</accession>
<dbReference type="EMBL" id="BGZK01001014">
    <property type="protein sequence ID" value="GBP68528.1"/>
    <property type="molecule type" value="Genomic_DNA"/>
</dbReference>
<gene>
    <name evidence="2" type="ORF">EVAR_55661_1</name>
</gene>
<comment type="caution">
    <text evidence="2">The sequence shown here is derived from an EMBL/GenBank/DDBJ whole genome shotgun (WGS) entry which is preliminary data.</text>
</comment>
<sequence>MGSFLTTGESTNDWANLANLNHPRRSSGTALSSRSLTLSLLRRWRQRSSGALNKCTDFVITTRAVTCCCKYGHAPAMIWAVVWWAAALACARCGPAAAQLRPEDAPASPQDNNTRHGGAQARGLRSDEGPKMASSSFYFLSHTILLSKRVPNSLYPKAKALCDQGPPLSV</sequence>
<keyword evidence="3" id="KW-1185">Reference proteome</keyword>
<organism evidence="2 3">
    <name type="scientific">Eumeta variegata</name>
    <name type="common">Bagworm moth</name>
    <name type="synonym">Eumeta japonica</name>
    <dbReference type="NCBI Taxonomy" id="151549"/>
    <lineage>
        <taxon>Eukaryota</taxon>
        <taxon>Metazoa</taxon>
        <taxon>Ecdysozoa</taxon>
        <taxon>Arthropoda</taxon>
        <taxon>Hexapoda</taxon>
        <taxon>Insecta</taxon>
        <taxon>Pterygota</taxon>
        <taxon>Neoptera</taxon>
        <taxon>Endopterygota</taxon>
        <taxon>Lepidoptera</taxon>
        <taxon>Glossata</taxon>
        <taxon>Ditrysia</taxon>
        <taxon>Tineoidea</taxon>
        <taxon>Psychidae</taxon>
        <taxon>Oiketicinae</taxon>
        <taxon>Eumeta</taxon>
    </lineage>
</organism>
<reference evidence="2 3" key="1">
    <citation type="journal article" date="2019" name="Commun. Biol.">
        <title>The bagworm genome reveals a unique fibroin gene that provides high tensile strength.</title>
        <authorList>
            <person name="Kono N."/>
            <person name="Nakamura H."/>
            <person name="Ohtoshi R."/>
            <person name="Tomita M."/>
            <person name="Numata K."/>
            <person name="Arakawa K."/>
        </authorList>
    </citation>
    <scope>NUCLEOTIDE SEQUENCE [LARGE SCALE GENOMIC DNA]</scope>
</reference>
<dbReference type="AlphaFoldDB" id="A0A4C1XY54"/>
<proteinExistence type="predicted"/>
<evidence type="ECO:0000313" key="3">
    <source>
        <dbReference type="Proteomes" id="UP000299102"/>
    </source>
</evidence>
<name>A0A4C1XY54_EUMVA</name>
<evidence type="ECO:0000256" key="1">
    <source>
        <dbReference type="SAM" id="MobiDB-lite"/>
    </source>
</evidence>
<feature type="region of interest" description="Disordered" evidence="1">
    <location>
        <begin position="101"/>
        <end position="129"/>
    </location>
</feature>
<protein>
    <submittedName>
        <fullName evidence="2">Uncharacterized protein</fullName>
    </submittedName>
</protein>